<proteinExistence type="predicted"/>
<keyword evidence="3" id="KW-1185">Reference proteome</keyword>
<gene>
    <name evidence="2" type="ORF">BC781_105218</name>
</gene>
<reference evidence="2 3" key="1">
    <citation type="submission" date="2018-03" db="EMBL/GenBank/DDBJ databases">
        <title>Genomic Encyclopedia of Archaeal and Bacterial Type Strains, Phase II (KMG-II): from individual species to whole genera.</title>
        <authorList>
            <person name="Goeker M."/>
        </authorList>
    </citation>
    <scope>NUCLEOTIDE SEQUENCE [LARGE SCALE GENOMIC DNA]</scope>
    <source>
        <strain evidence="2 3">DSM 28229</strain>
    </source>
</reference>
<dbReference type="Pfam" id="PF18483">
    <property type="entry name" value="Lectin_L-type_dom"/>
    <property type="match status" value="1"/>
</dbReference>
<evidence type="ECO:0000259" key="1">
    <source>
        <dbReference type="Pfam" id="PF18962"/>
    </source>
</evidence>
<dbReference type="GO" id="GO:0005975">
    <property type="term" value="P:carbohydrate metabolic process"/>
    <property type="evidence" value="ECO:0007669"/>
    <property type="project" value="UniProtKB-ARBA"/>
</dbReference>
<sequence>MTLFFRKETSNKVFFIRILVVSCFILLMTKTKVSAQWETMGDAAIYSENQGGYKAGKELIVTKDQRDQRSAVWKADKMNMFRNFEMRLKAYFGNKDSGADGMALVLHNDVRGTAAEGDNNQGGSAMGASNISHSVIIEFDTYQNGEIGDPAGDHVAFYKNGRFEVVNRLGNNTEITIGTNTPNDIEDGTWYDIHLIWNYNDRLLSVNMMNELGDFQTFSYTFQEDENIIEEIKLIEEYLNEVDPSIIDQTSALNVLNNLDRELATEYDREYIENSQNRRNYWINSKDIFFRELVDTKDDGFLDSFHSNVENIDVNYQYYVDFGFFGWWANSSDSFSKTRLINDISKVEKYAILDYYLREIESLNNQLGNNSIEDIFTRSGEIWNGEIVAGFTASTGGSTNEHKFKELQVDYSDLSIKLDGSGINDFYNSFTQPQFEVAISNSSKIIYDPEFQALKGAYLEISKPIRDADGKLLEELVFNGDQSKFDFVFDNVNGTLELNAKTDISLQELESAIDDIRYKSIESTLSPDIREISVTIKGEIIEEVDDFEIGDIIYSPASFAKINTPFINLNGLGVTENDYSEVAKSAVPLGSSDLYINIFDGLDIESITIETLNYKTGDSFSVSNYSGRNRITRTNSSSSLTFSNKGTASKQDFENALKAVTHNIEYSISEDRELKTSMLLSNGAEIKYTYSRYYFHRLDLDDSSIGNDYQTQIDFISEQLAISNNTSLTPESTPIQSINLQLSHVFDIGYERLFIDGEDDQKLSGDLIGGHIQYLFNSDFTKITLSSITNTSWANFKGAIEKIKYSNSFANPTGNDREIGVQIDFGGGLLTSAKTIVSIGFPKVRLTSTSDIWQYDTFTSIDINDEGYQYDNPIGLFLHTPLQLGFYQNYGTNISMKSVLVYTGKLNEKDSLNIDGTVLDIYVDKSNTDSYDNSLKYLIGNEVKVHEITTNSSNLVAIEYEKGFEIGFKDGSSIQNASELFDLLSKIKLTLAEERDEIYLEAARQLWVEVQGQMPGASYDVSSNVLISSYEFLNYESILPVTLGFFGAKRKGHNVEVSWTTFSEFNNDYFELQRSIDGVNYSMLNKQDGQIESNVILEYHYDDIKPPRSTIYYRLKQVDMSKDYKYYYTSVGASFDTSFEVELLSENPVRNNQVILGIHSSVPQESSISIYDMNGKLVFLRDVFLEKGTNQEKIDLNIGSSGLYILNVQTQNGNKSSIKLQINP</sequence>
<evidence type="ECO:0000313" key="2">
    <source>
        <dbReference type="EMBL" id="PWJ40150.1"/>
    </source>
</evidence>
<comment type="caution">
    <text evidence="2">The sequence shown here is derived from an EMBL/GenBank/DDBJ whole genome shotgun (WGS) entry which is preliminary data.</text>
</comment>
<feature type="domain" description="Secretion system C-terminal sorting" evidence="1">
    <location>
        <begin position="1147"/>
        <end position="1219"/>
    </location>
</feature>
<dbReference type="Pfam" id="PF18962">
    <property type="entry name" value="Por_Secre_tail"/>
    <property type="match status" value="1"/>
</dbReference>
<dbReference type="InterPro" id="IPR051136">
    <property type="entry name" value="Intracellular_Lectin-GPT"/>
</dbReference>
<dbReference type="EMBL" id="QGDO01000005">
    <property type="protein sequence ID" value="PWJ40150.1"/>
    <property type="molecule type" value="Genomic_DNA"/>
</dbReference>
<evidence type="ECO:0000313" key="3">
    <source>
        <dbReference type="Proteomes" id="UP000245535"/>
    </source>
</evidence>
<dbReference type="InterPro" id="IPR013320">
    <property type="entry name" value="ConA-like_dom_sf"/>
</dbReference>
<name>A0A315Z8X7_SEDFL</name>
<dbReference type="AlphaFoldDB" id="A0A315Z8X7"/>
<dbReference type="InterPro" id="IPR056573">
    <property type="entry name" value="Lectin_L-type_dom"/>
</dbReference>
<dbReference type="GO" id="GO:0004553">
    <property type="term" value="F:hydrolase activity, hydrolyzing O-glycosyl compounds"/>
    <property type="evidence" value="ECO:0007669"/>
    <property type="project" value="UniProtKB-ARBA"/>
</dbReference>
<protein>
    <submittedName>
        <fullName evidence="2">Putative secreted protein (Por secretion system target)</fullName>
    </submittedName>
</protein>
<dbReference type="InterPro" id="IPR026444">
    <property type="entry name" value="Secre_tail"/>
</dbReference>
<organism evidence="2 3">
    <name type="scientific">Sediminitomix flava</name>
    <dbReference type="NCBI Taxonomy" id="379075"/>
    <lineage>
        <taxon>Bacteria</taxon>
        <taxon>Pseudomonadati</taxon>
        <taxon>Bacteroidota</taxon>
        <taxon>Cytophagia</taxon>
        <taxon>Cytophagales</taxon>
        <taxon>Flammeovirgaceae</taxon>
        <taxon>Sediminitomix</taxon>
    </lineage>
</organism>
<dbReference type="Proteomes" id="UP000245535">
    <property type="component" value="Unassembled WGS sequence"/>
</dbReference>
<dbReference type="CDD" id="cd01951">
    <property type="entry name" value="lectin_L-type"/>
    <property type="match status" value="1"/>
</dbReference>
<dbReference type="NCBIfam" id="TIGR04183">
    <property type="entry name" value="Por_Secre_tail"/>
    <property type="match status" value="1"/>
</dbReference>
<dbReference type="PANTHER" id="PTHR12223">
    <property type="entry name" value="VESICULAR MANNOSE-BINDING LECTIN"/>
    <property type="match status" value="1"/>
</dbReference>
<dbReference type="Gene3D" id="2.60.120.200">
    <property type="match status" value="1"/>
</dbReference>
<accession>A0A315Z8X7</accession>
<dbReference type="SUPFAM" id="SSF49899">
    <property type="entry name" value="Concanavalin A-like lectins/glucanases"/>
    <property type="match status" value="1"/>
</dbReference>